<dbReference type="KEGG" id="mana:MAMMFC1_01554"/>
<protein>
    <submittedName>
        <fullName evidence="2">Putative ribosomal N-acetyltransferase YdaF</fullName>
        <ecNumber evidence="2">2.3.1.-</ecNumber>
    </submittedName>
</protein>
<dbReference type="PANTHER" id="PTHR43792">
    <property type="entry name" value="GNAT FAMILY, PUTATIVE (AFU_ORTHOLOGUE AFUA_3G00765)-RELATED-RELATED"/>
    <property type="match status" value="1"/>
</dbReference>
<dbReference type="InterPro" id="IPR051531">
    <property type="entry name" value="N-acetyltransferase"/>
</dbReference>
<dbReference type="Gene3D" id="3.40.630.30">
    <property type="match status" value="1"/>
</dbReference>
<evidence type="ECO:0000313" key="3">
    <source>
        <dbReference type="Proteomes" id="UP000276437"/>
    </source>
</evidence>
<feature type="domain" description="N-acetyltransferase" evidence="1">
    <location>
        <begin position="9"/>
        <end position="159"/>
    </location>
</feature>
<keyword evidence="2" id="KW-0808">Transferase</keyword>
<dbReference type="SUPFAM" id="SSF55729">
    <property type="entry name" value="Acyl-CoA N-acyltransferases (Nat)"/>
    <property type="match status" value="1"/>
</dbReference>
<dbReference type="GO" id="GO:0016747">
    <property type="term" value="F:acyltransferase activity, transferring groups other than amino-acyl groups"/>
    <property type="evidence" value="ECO:0007669"/>
    <property type="project" value="InterPro"/>
</dbReference>
<proteinExistence type="predicted"/>
<organism evidence="2 3">
    <name type="scientific">Methylomusa anaerophila</name>
    <dbReference type="NCBI Taxonomy" id="1930071"/>
    <lineage>
        <taxon>Bacteria</taxon>
        <taxon>Bacillati</taxon>
        <taxon>Bacillota</taxon>
        <taxon>Negativicutes</taxon>
        <taxon>Selenomonadales</taxon>
        <taxon>Sporomusaceae</taxon>
        <taxon>Methylomusa</taxon>
    </lineage>
</organism>
<evidence type="ECO:0000259" key="1">
    <source>
        <dbReference type="PROSITE" id="PS51186"/>
    </source>
</evidence>
<dbReference type="AlphaFoldDB" id="A0A348AII9"/>
<dbReference type="Proteomes" id="UP000276437">
    <property type="component" value="Chromosome"/>
</dbReference>
<dbReference type="PANTHER" id="PTHR43792:SF1">
    <property type="entry name" value="N-ACETYLTRANSFERASE DOMAIN-CONTAINING PROTEIN"/>
    <property type="match status" value="1"/>
</dbReference>
<dbReference type="PROSITE" id="PS51186">
    <property type="entry name" value="GNAT"/>
    <property type="match status" value="1"/>
</dbReference>
<name>A0A348AII9_9FIRM</name>
<evidence type="ECO:0000313" key="2">
    <source>
        <dbReference type="EMBL" id="BBB90887.1"/>
    </source>
</evidence>
<dbReference type="EMBL" id="AP018449">
    <property type="protein sequence ID" value="BBB90887.1"/>
    <property type="molecule type" value="Genomic_DNA"/>
</dbReference>
<dbReference type="InterPro" id="IPR000182">
    <property type="entry name" value="GNAT_dom"/>
</dbReference>
<sequence>MVSVETERLVIRNFKADDWYDLFEYLSQKEVLRYEPRTESNEEECKKIAAERAQGNIFWAVCLKETGKMIGHLYFAQREPYDYLTWMLGYIFNPAYYGQGYATEACRKMLQYAFEQLDAHRVIALCNPENTASWRLLERLSMRREGHFRKEVFFRKTDDGNPIWLDGFQYAILAEEWNKERNNNLIFEPIIEASSLATKFSY</sequence>
<gene>
    <name evidence="2" type="primary">ydaF_2</name>
    <name evidence="2" type="ORF">MAMMFC1_01554</name>
</gene>
<keyword evidence="3" id="KW-1185">Reference proteome</keyword>
<dbReference type="EC" id="2.3.1.-" evidence="2"/>
<keyword evidence="2" id="KW-0012">Acyltransferase</keyword>
<accession>A0A348AII9</accession>
<dbReference type="Pfam" id="PF13302">
    <property type="entry name" value="Acetyltransf_3"/>
    <property type="match status" value="1"/>
</dbReference>
<reference evidence="2 3" key="1">
    <citation type="journal article" date="2018" name="Int. J. Syst. Evol. Microbiol.">
        <title>Methylomusa anaerophila gen. nov., sp. nov., an anaerobic methanol-utilizing bacterium isolated from a microbial fuel cell.</title>
        <authorList>
            <person name="Amano N."/>
            <person name="Yamamuro A."/>
            <person name="Miyahara M."/>
            <person name="Kouzuma A."/>
            <person name="Abe T."/>
            <person name="Watanabe K."/>
        </authorList>
    </citation>
    <scope>NUCLEOTIDE SEQUENCE [LARGE SCALE GENOMIC DNA]</scope>
    <source>
        <strain evidence="2 3">MMFC1</strain>
    </source>
</reference>
<dbReference type="InterPro" id="IPR016181">
    <property type="entry name" value="Acyl_CoA_acyltransferase"/>
</dbReference>